<evidence type="ECO:0000313" key="3">
    <source>
        <dbReference type="Proteomes" id="UP000037035"/>
    </source>
</evidence>
<feature type="compositionally biased region" description="Polar residues" evidence="1">
    <location>
        <begin position="155"/>
        <end position="189"/>
    </location>
</feature>
<name>A0A0L6UEF5_9BASI</name>
<dbReference type="Proteomes" id="UP000037035">
    <property type="component" value="Unassembled WGS sequence"/>
</dbReference>
<protein>
    <submittedName>
        <fullName evidence="2">Uncharacterized protein</fullName>
    </submittedName>
</protein>
<keyword evidence="3" id="KW-1185">Reference proteome</keyword>
<dbReference type="Pfam" id="PF14223">
    <property type="entry name" value="Retrotran_gag_2"/>
    <property type="match status" value="1"/>
</dbReference>
<evidence type="ECO:0000313" key="2">
    <source>
        <dbReference type="EMBL" id="KNZ46886.1"/>
    </source>
</evidence>
<dbReference type="EMBL" id="LAVV01012229">
    <property type="protein sequence ID" value="KNZ46886.1"/>
    <property type="molecule type" value="Genomic_DNA"/>
</dbReference>
<sequence>MAQPAPLADQALIGAGDSFRKAMLKTALETIPQLTEENYSIWRDKITAHLKLRGVLNTINDTLKLWRSIKERFASSQSSNRARIFNEFLYVKFQEDAVETFVTDTKVAIKKLVDVGIDLPQDILAYLVLFKFPNSLQTLKHPIMHSDKELDVHQQKTNSGTTEAALSSQKGKGNKSQGNDQSNNQTNGSKRCKLGYHNPKQDANYSSKNCWHLHPDKAPDWWKELQAQWKASKEKENYFMSLVKLWIELDPQFFNHLEIGNFDSIKTGKRDATLHIKGKGSVKLMWGGKTIQLENCLFVPDIISARELSLKGCEIVAKNSTFSVSKENH</sequence>
<proteinExistence type="predicted"/>
<organism evidence="2 3">
    <name type="scientific">Puccinia sorghi</name>
    <dbReference type="NCBI Taxonomy" id="27349"/>
    <lineage>
        <taxon>Eukaryota</taxon>
        <taxon>Fungi</taxon>
        <taxon>Dikarya</taxon>
        <taxon>Basidiomycota</taxon>
        <taxon>Pucciniomycotina</taxon>
        <taxon>Pucciniomycetes</taxon>
        <taxon>Pucciniales</taxon>
        <taxon>Pucciniaceae</taxon>
        <taxon>Puccinia</taxon>
    </lineage>
</organism>
<reference evidence="2 3" key="1">
    <citation type="submission" date="2015-08" db="EMBL/GenBank/DDBJ databases">
        <title>Next Generation Sequencing and Analysis of the Genome of Puccinia sorghi L Schw, the Causal Agent of Maize Common Rust.</title>
        <authorList>
            <person name="Rochi L."/>
            <person name="Burguener G."/>
            <person name="Darino M."/>
            <person name="Turjanski A."/>
            <person name="Kreff E."/>
            <person name="Dieguez M.J."/>
            <person name="Sacco F."/>
        </authorList>
    </citation>
    <scope>NUCLEOTIDE SEQUENCE [LARGE SCALE GENOMIC DNA]</scope>
    <source>
        <strain evidence="2 3">RO10H11247</strain>
    </source>
</reference>
<feature type="region of interest" description="Disordered" evidence="1">
    <location>
        <begin position="149"/>
        <end position="192"/>
    </location>
</feature>
<evidence type="ECO:0000256" key="1">
    <source>
        <dbReference type="SAM" id="MobiDB-lite"/>
    </source>
</evidence>
<comment type="caution">
    <text evidence="2">The sequence shown here is derived from an EMBL/GenBank/DDBJ whole genome shotgun (WGS) entry which is preliminary data.</text>
</comment>
<dbReference type="VEuPathDB" id="FungiDB:VP01_6861g1"/>
<dbReference type="AlphaFoldDB" id="A0A0L6UEF5"/>
<feature type="non-terminal residue" evidence="2">
    <location>
        <position position="329"/>
    </location>
</feature>
<gene>
    <name evidence="2" type="ORF">VP01_6861g1</name>
</gene>
<accession>A0A0L6UEF5</accession>